<sequence>MDDFDARRASLDLVTAFVNNNKLSAAELPTLLGDVFKAISGFEIQTKETVDLTGNQAEIVAEPEAAPAPETKPAATPAAPPKPPKTKASVSKPVPKASATNTPVVSIEESLADPNVIVSLITGEKFKMLKRHLTKHGLTDTEYRARFNLPDDYPMVAPAYAALRREVATKTHARAKNAGAGDKVAEAPAPEVTEEVAKPVKAKAAPSKSTSKKKKAASPKKAAGAETAAPAKAPARRPRAKGAPASTAPVNAADAVPASPETPNSSPAPASEVKTTPQTETTKAASTSKKAAAKRPAPKRRMARQPAAENTSADATATPAPLEASEATEASSAVAPVATKPTKGRSRKSSGGAAVSEDGAKAKPAHKARKTLTPAYR</sequence>
<feature type="region of interest" description="Disordered" evidence="2">
    <location>
        <begin position="55"/>
        <end position="102"/>
    </location>
</feature>
<gene>
    <name evidence="3" type="ORF">NZK81_19980</name>
</gene>
<protein>
    <submittedName>
        <fullName evidence="3">MucR family transcriptional regulator</fullName>
    </submittedName>
</protein>
<dbReference type="InterPro" id="IPR041920">
    <property type="entry name" value="ROS/MUCR_sf"/>
</dbReference>
<accession>A0ABT2IAI1</accession>
<feature type="compositionally biased region" description="Basic residues" evidence="2">
    <location>
        <begin position="291"/>
        <end position="303"/>
    </location>
</feature>
<evidence type="ECO:0000256" key="1">
    <source>
        <dbReference type="ARBA" id="ARBA00007031"/>
    </source>
</evidence>
<dbReference type="Proteomes" id="UP001165583">
    <property type="component" value="Unassembled WGS sequence"/>
</dbReference>
<feature type="compositionally biased region" description="Low complexity" evidence="2">
    <location>
        <begin position="219"/>
        <end position="233"/>
    </location>
</feature>
<name>A0ABT2IAI1_9SPHN</name>
<dbReference type="RefSeq" id="WP_260047809.1">
    <property type="nucleotide sequence ID" value="NZ_JANZXA010000021.1"/>
</dbReference>
<evidence type="ECO:0000313" key="3">
    <source>
        <dbReference type="EMBL" id="MCT2401834.1"/>
    </source>
</evidence>
<organism evidence="3 4">
    <name type="scientific">Novosphingobium mangrovi</name>
    <name type="common">ex Huang et al. 2023</name>
    <dbReference type="NCBI Taxonomy" id="2976432"/>
    <lineage>
        <taxon>Bacteria</taxon>
        <taxon>Pseudomonadati</taxon>
        <taxon>Pseudomonadota</taxon>
        <taxon>Alphaproteobacteria</taxon>
        <taxon>Sphingomonadales</taxon>
        <taxon>Sphingomonadaceae</taxon>
        <taxon>Novosphingobium</taxon>
    </lineage>
</organism>
<feature type="compositionally biased region" description="Low complexity" evidence="2">
    <location>
        <begin position="315"/>
        <end position="338"/>
    </location>
</feature>
<comment type="caution">
    <text evidence="3">The sequence shown here is derived from an EMBL/GenBank/DDBJ whole genome shotgun (WGS) entry which is preliminary data.</text>
</comment>
<dbReference type="InterPro" id="IPR008807">
    <property type="entry name" value="ROS_MUCR"/>
</dbReference>
<feature type="compositionally biased region" description="Low complexity" evidence="2">
    <location>
        <begin position="60"/>
        <end position="77"/>
    </location>
</feature>
<feature type="region of interest" description="Disordered" evidence="2">
    <location>
        <begin position="170"/>
        <end position="377"/>
    </location>
</feature>
<keyword evidence="4" id="KW-1185">Reference proteome</keyword>
<feature type="compositionally biased region" description="Low complexity" evidence="2">
    <location>
        <begin position="86"/>
        <end position="96"/>
    </location>
</feature>
<dbReference type="Gene3D" id="1.10.10.1550">
    <property type="entry name" value="ROS/MUCR transcriptional regulator protein"/>
    <property type="match status" value="1"/>
</dbReference>
<evidence type="ECO:0000313" key="4">
    <source>
        <dbReference type="Proteomes" id="UP001165583"/>
    </source>
</evidence>
<evidence type="ECO:0000256" key="2">
    <source>
        <dbReference type="SAM" id="MobiDB-lite"/>
    </source>
</evidence>
<reference evidence="3" key="1">
    <citation type="submission" date="2022-09" db="EMBL/GenBank/DDBJ databases">
        <title>Novosphingobium sp. Nov., a polycyclic aromatic hydrocarbon-degrading bacterium isolated form mangrove sediments in HongKong.</title>
        <authorList>
            <person name="Hu Z."/>
        </authorList>
    </citation>
    <scope>NUCLEOTIDE SEQUENCE</scope>
    <source>
        <strain evidence="3">HK4-1</strain>
    </source>
</reference>
<dbReference type="EMBL" id="JANZXA010000021">
    <property type="protein sequence ID" value="MCT2401834.1"/>
    <property type="molecule type" value="Genomic_DNA"/>
</dbReference>
<comment type="similarity">
    <text evidence="1">Belongs to the ros/MucR family.</text>
</comment>
<feature type="compositionally biased region" description="Polar residues" evidence="2">
    <location>
        <begin position="261"/>
        <end position="280"/>
    </location>
</feature>
<feature type="compositionally biased region" description="Low complexity" evidence="2">
    <location>
        <begin position="281"/>
        <end position="290"/>
    </location>
</feature>
<proteinExistence type="inferred from homology"/>
<dbReference type="Pfam" id="PF05443">
    <property type="entry name" value="ROS_MUCR"/>
    <property type="match status" value="1"/>
</dbReference>